<evidence type="ECO:0000313" key="1">
    <source>
        <dbReference type="EMBL" id="GAA0855210.1"/>
    </source>
</evidence>
<dbReference type="Proteomes" id="UP001500359">
    <property type="component" value="Unassembled WGS sequence"/>
</dbReference>
<gene>
    <name evidence="1" type="ORF">GCM10009114_13700</name>
</gene>
<comment type="caution">
    <text evidence="1">The sequence shown here is derived from an EMBL/GenBank/DDBJ whole genome shotgun (WGS) entry which is preliminary data.</text>
</comment>
<dbReference type="InterPro" id="IPR012663">
    <property type="entry name" value="CHP02450_Tryp"/>
</dbReference>
<evidence type="ECO:0000313" key="2">
    <source>
        <dbReference type="Proteomes" id="UP001500359"/>
    </source>
</evidence>
<dbReference type="NCBIfam" id="TIGR02450">
    <property type="entry name" value="TIGR02450 family Trp-rich protein"/>
    <property type="match status" value="1"/>
</dbReference>
<protein>
    <submittedName>
        <fullName evidence="1">TIGR02450 family Trp-rich protein</fullName>
    </submittedName>
</protein>
<dbReference type="Pfam" id="PF09493">
    <property type="entry name" value="DUF2389"/>
    <property type="match status" value="1"/>
</dbReference>
<accession>A0ABP3WQB0</accession>
<proteinExistence type="predicted"/>
<reference evidence="2" key="1">
    <citation type="journal article" date="2019" name="Int. J. Syst. Evol. Microbiol.">
        <title>The Global Catalogue of Microorganisms (GCM) 10K type strain sequencing project: providing services to taxonomists for standard genome sequencing and annotation.</title>
        <authorList>
            <consortium name="The Broad Institute Genomics Platform"/>
            <consortium name="The Broad Institute Genome Sequencing Center for Infectious Disease"/>
            <person name="Wu L."/>
            <person name="Ma J."/>
        </authorList>
    </citation>
    <scope>NUCLEOTIDE SEQUENCE [LARGE SCALE GENOMIC DNA]</scope>
    <source>
        <strain evidence="2">JCM 15896</strain>
    </source>
</reference>
<organism evidence="1 2">
    <name type="scientific">Aliiglaciecola litoralis</name>
    <dbReference type="NCBI Taxonomy" id="582857"/>
    <lineage>
        <taxon>Bacteria</taxon>
        <taxon>Pseudomonadati</taxon>
        <taxon>Pseudomonadota</taxon>
        <taxon>Gammaproteobacteria</taxon>
        <taxon>Alteromonadales</taxon>
        <taxon>Alteromonadaceae</taxon>
        <taxon>Aliiglaciecola</taxon>
    </lineage>
</organism>
<sequence>MNPINHKKLLNSKWTAVVTQNKEKHFMITDVEFDELGKVVACTMEAIISKREFCLSWRDLKDSEKWRQGWK</sequence>
<name>A0ABP3WQB0_9ALTE</name>
<keyword evidence="2" id="KW-1185">Reference proteome</keyword>
<dbReference type="RefSeq" id="WP_343857930.1">
    <property type="nucleotide sequence ID" value="NZ_BAAAFD010000002.1"/>
</dbReference>
<dbReference type="EMBL" id="BAAAFD010000002">
    <property type="protein sequence ID" value="GAA0855210.1"/>
    <property type="molecule type" value="Genomic_DNA"/>
</dbReference>